<evidence type="ECO:0000256" key="2">
    <source>
        <dbReference type="ARBA" id="ARBA00022801"/>
    </source>
</evidence>
<dbReference type="InterPro" id="IPR029069">
    <property type="entry name" value="HotDog_dom_sf"/>
</dbReference>
<dbReference type="Proteomes" id="UP000231658">
    <property type="component" value="Unassembled WGS sequence"/>
</dbReference>
<protein>
    <recommendedName>
        <fullName evidence="5">Thioesterase superfamily protein</fullName>
    </recommendedName>
</protein>
<dbReference type="STRING" id="1867952.MTBPR1_40072"/>
<organism evidence="3 4">
    <name type="scientific">Candidatus Terasakiella magnetica</name>
    <dbReference type="NCBI Taxonomy" id="1867952"/>
    <lineage>
        <taxon>Bacteria</taxon>
        <taxon>Pseudomonadati</taxon>
        <taxon>Pseudomonadota</taxon>
        <taxon>Alphaproteobacteria</taxon>
        <taxon>Rhodospirillales</taxon>
        <taxon>Terasakiellaceae</taxon>
        <taxon>Terasakiella</taxon>
    </lineage>
</organism>
<accession>A0A1C3RIF6</accession>
<dbReference type="PANTHER" id="PTHR31793:SF27">
    <property type="entry name" value="NOVEL THIOESTERASE SUPERFAMILY DOMAIN AND SAPOSIN A-TYPE DOMAIN CONTAINING PROTEIN (0610012H03RIK)"/>
    <property type="match status" value="1"/>
</dbReference>
<proteinExistence type="inferred from homology"/>
<evidence type="ECO:0000313" key="4">
    <source>
        <dbReference type="Proteomes" id="UP000231658"/>
    </source>
</evidence>
<reference evidence="3 4" key="1">
    <citation type="submission" date="2016-07" db="EMBL/GenBank/DDBJ databases">
        <authorList>
            <person name="Lefevre C.T."/>
        </authorList>
    </citation>
    <scope>NUCLEOTIDE SEQUENCE [LARGE SCALE GENOMIC DNA]</scope>
    <source>
        <strain evidence="3">PR1</strain>
    </source>
</reference>
<evidence type="ECO:0000313" key="3">
    <source>
        <dbReference type="EMBL" id="SCA57049.1"/>
    </source>
</evidence>
<name>A0A1C3RIF6_9PROT</name>
<dbReference type="InterPro" id="IPR050563">
    <property type="entry name" value="4-hydroxybenzoyl-CoA_TE"/>
</dbReference>
<gene>
    <name evidence="3" type="ORF">MTBPR1_40072</name>
</gene>
<dbReference type="Gene3D" id="3.10.129.10">
    <property type="entry name" value="Hotdog Thioesterase"/>
    <property type="match status" value="1"/>
</dbReference>
<dbReference type="RefSeq" id="WP_069189110.1">
    <property type="nucleotide sequence ID" value="NZ_FLYE01000034.1"/>
</dbReference>
<sequence length="142" mass="15827">MADLDLTCQDSYSYWTDEKIRFADLDRVGHVNNAAFAIYSESGRVDFLEEIYPGCTAGSGIGWVIAKLTISYLAAAYYPGQVRIGNVVRRIGTSSVVIEQGLFCNDKCFSTIENILVWADTENEKSVPLPDDLREKLGLYVK</sequence>
<keyword evidence="4" id="KW-1185">Reference proteome</keyword>
<dbReference type="SUPFAM" id="SSF54637">
    <property type="entry name" value="Thioesterase/thiol ester dehydrase-isomerase"/>
    <property type="match status" value="1"/>
</dbReference>
<dbReference type="AlphaFoldDB" id="A0A1C3RIF6"/>
<evidence type="ECO:0008006" key="5">
    <source>
        <dbReference type="Google" id="ProtNLM"/>
    </source>
</evidence>
<dbReference type="GO" id="GO:0047617">
    <property type="term" value="F:fatty acyl-CoA hydrolase activity"/>
    <property type="evidence" value="ECO:0007669"/>
    <property type="project" value="TreeGrafter"/>
</dbReference>
<dbReference type="CDD" id="cd00586">
    <property type="entry name" value="4HBT"/>
    <property type="match status" value="1"/>
</dbReference>
<comment type="similarity">
    <text evidence="1">Belongs to the 4-hydroxybenzoyl-CoA thioesterase family.</text>
</comment>
<dbReference type="Pfam" id="PF13279">
    <property type="entry name" value="4HBT_2"/>
    <property type="match status" value="1"/>
</dbReference>
<evidence type="ECO:0000256" key="1">
    <source>
        <dbReference type="ARBA" id="ARBA00005953"/>
    </source>
</evidence>
<keyword evidence="2" id="KW-0378">Hydrolase</keyword>
<dbReference type="PANTHER" id="PTHR31793">
    <property type="entry name" value="4-HYDROXYBENZOYL-COA THIOESTERASE FAMILY MEMBER"/>
    <property type="match status" value="1"/>
</dbReference>
<dbReference type="EMBL" id="FLYE01000034">
    <property type="protein sequence ID" value="SCA57049.1"/>
    <property type="molecule type" value="Genomic_DNA"/>
</dbReference>